<dbReference type="EMBL" id="BK015773">
    <property type="protein sequence ID" value="DAE24415.1"/>
    <property type="molecule type" value="Genomic_DNA"/>
</dbReference>
<proteinExistence type="predicted"/>
<evidence type="ECO:0000313" key="1">
    <source>
        <dbReference type="EMBL" id="DAE24415.1"/>
    </source>
</evidence>
<name>A0A8S5QYS2_9CAUD</name>
<sequence>MNTYVWDCGCCDCGHEFEFIDSYPPIECEECGSTELRCIFIGREYD</sequence>
<reference evidence="1" key="1">
    <citation type="journal article" date="2021" name="Proc. Natl. Acad. Sci. U.S.A.">
        <title>A Catalog of Tens of Thousands of Viruses from Human Metagenomes Reveals Hidden Associations with Chronic Diseases.</title>
        <authorList>
            <person name="Tisza M.J."/>
            <person name="Buck C.B."/>
        </authorList>
    </citation>
    <scope>NUCLEOTIDE SEQUENCE</scope>
    <source>
        <strain evidence="1">CtOow3</strain>
    </source>
</reference>
<organism evidence="1">
    <name type="scientific">Siphoviridae sp. ctOow3</name>
    <dbReference type="NCBI Taxonomy" id="2826315"/>
    <lineage>
        <taxon>Viruses</taxon>
        <taxon>Duplodnaviria</taxon>
        <taxon>Heunggongvirae</taxon>
        <taxon>Uroviricota</taxon>
        <taxon>Caudoviricetes</taxon>
    </lineage>
</organism>
<protein>
    <submittedName>
        <fullName evidence="1">Zinc ribbon domain protein</fullName>
    </submittedName>
</protein>
<accession>A0A8S5QYS2</accession>